<dbReference type="PRINTS" id="PR00463">
    <property type="entry name" value="EP450I"/>
</dbReference>
<keyword evidence="12" id="KW-0472">Membrane</keyword>
<dbReference type="GO" id="GO:0005506">
    <property type="term" value="F:iron ion binding"/>
    <property type="evidence" value="ECO:0007669"/>
    <property type="project" value="InterPro"/>
</dbReference>
<evidence type="ECO:0000256" key="13">
    <source>
        <dbReference type="PIRSR" id="PIRSR602401-1"/>
    </source>
</evidence>
<dbReference type="GO" id="GO:0016705">
    <property type="term" value="F:oxidoreductase activity, acting on paired donors, with incorporation or reduction of molecular oxygen"/>
    <property type="evidence" value="ECO:0007669"/>
    <property type="project" value="InterPro"/>
</dbReference>
<comment type="subcellular location">
    <subcellularLocation>
        <location evidence="3">Endoplasmic reticulum membrane</location>
        <topology evidence="3">Peripheral membrane protein</topology>
    </subcellularLocation>
    <subcellularLocation>
        <location evidence="2">Microsome membrane</location>
        <topology evidence="2">Peripheral membrane protein</topology>
    </subcellularLocation>
</comment>
<evidence type="ECO:0000256" key="8">
    <source>
        <dbReference type="ARBA" id="ARBA00022848"/>
    </source>
</evidence>
<dbReference type="InterPro" id="IPR036396">
    <property type="entry name" value="Cyt_P450_sf"/>
</dbReference>
<evidence type="ECO:0000313" key="15">
    <source>
        <dbReference type="EMBL" id="KAK7590897.1"/>
    </source>
</evidence>
<evidence type="ECO:0000256" key="3">
    <source>
        <dbReference type="ARBA" id="ARBA00004406"/>
    </source>
</evidence>
<dbReference type="PANTHER" id="PTHR24291:SF189">
    <property type="entry name" value="CYTOCHROME P450 4C3-RELATED"/>
    <property type="match status" value="1"/>
</dbReference>
<evidence type="ECO:0000256" key="2">
    <source>
        <dbReference type="ARBA" id="ARBA00004174"/>
    </source>
</evidence>
<dbReference type="EMBL" id="JBBCAQ010000022">
    <property type="protein sequence ID" value="KAK7590897.1"/>
    <property type="molecule type" value="Genomic_DNA"/>
</dbReference>
<dbReference type="InterPro" id="IPR002401">
    <property type="entry name" value="Cyt_P450_E_grp-I"/>
</dbReference>
<keyword evidence="10 13" id="KW-0408">Iron</keyword>
<dbReference type="PANTHER" id="PTHR24291">
    <property type="entry name" value="CYTOCHROME P450 FAMILY 4"/>
    <property type="match status" value="1"/>
</dbReference>
<keyword evidence="9 14" id="KW-0560">Oxidoreductase</keyword>
<comment type="similarity">
    <text evidence="4 14">Belongs to the cytochrome P450 family.</text>
</comment>
<evidence type="ECO:0000256" key="9">
    <source>
        <dbReference type="ARBA" id="ARBA00023002"/>
    </source>
</evidence>
<keyword evidence="6 13" id="KW-0479">Metal-binding</keyword>
<dbReference type="SUPFAM" id="SSF48264">
    <property type="entry name" value="Cytochrome P450"/>
    <property type="match status" value="1"/>
</dbReference>
<evidence type="ECO:0000313" key="16">
    <source>
        <dbReference type="Proteomes" id="UP001367676"/>
    </source>
</evidence>
<dbReference type="InterPro" id="IPR017972">
    <property type="entry name" value="Cyt_P450_CS"/>
</dbReference>
<feature type="binding site" description="axial binding residue" evidence="13">
    <location>
        <position position="328"/>
    </location>
    <ligand>
        <name>heme</name>
        <dbReference type="ChEBI" id="CHEBI:30413"/>
    </ligand>
    <ligandPart>
        <name>Fe</name>
        <dbReference type="ChEBI" id="CHEBI:18248"/>
    </ligandPart>
</feature>
<dbReference type="InterPro" id="IPR001128">
    <property type="entry name" value="Cyt_P450"/>
</dbReference>
<organism evidence="15 16">
    <name type="scientific">Parthenolecanium corni</name>
    <dbReference type="NCBI Taxonomy" id="536013"/>
    <lineage>
        <taxon>Eukaryota</taxon>
        <taxon>Metazoa</taxon>
        <taxon>Ecdysozoa</taxon>
        <taxon>Arthropoda</taxon>
        <taxon>Hexapoda</taxon>
        <taxon>Insecta</taxon>
        <taxon>Pterygota</taxon>
        <taxon>Neoptera</taxon>
        <taxon>Paraneoptera</taxon>
        <taxon>Hemiptera</taxon>
        <taxon>Sternorrhyncha</taxon>
        <taxon>Coccoidea</taxon>
        <taxon>Coccidae</taxon>
        <taxon>Parthenolecanium</taxon>
    </lineage>
</organism>
<dbReference type="InterPro" id="IPR050196">
    <property type="entry name" value="Cytochrome_P450_Monoox"/>
</dbReference>
<accession>A0AAN9Y4J0</accession>
<evidence type="ECO:0000256" key="4">
    <source>
        <dbReference type="ARBA" id="ARBA00010617"/>
    </source>
</evidence>
<evidence type="ECO:0000256" key="5">
    <source>
        <dbReference type="ARBA" id="ARBA00022617"/>
    </source>
</evidence>
<evidence type="ECO:0000256" key="14">
    <source>
        <dbReference type="RuleBase" id="RU000461"/>
    </source>
</evidence>
<sequence>MKIVDDLHKEFNGFFKVWTGFEPIVFISKPEAAEVIFKSSTNIDRSFDYKFLIPWLGTGLLTSTETAMGVSVNAQHGTSEYMKAVKEISRTILKRDMNTWWWYDTVHYFSSNYTDQQKALKIVHGFTNSVIERRKLERVNKISDSKNDTAAYGEKQKKAFLDLLLDMAEESSKPFTTADIREEVDTFMFAGHDSSSSATAYAVFLLGGHPEIQEKVFQELYSVFGSSDRFPTKADISQLTYLECVTRESLRLYPVVPVIGRILVEDTELDGYLIPAGTNIDINISAIHRNANHFPEPNKFNPDNFSPENRAKRHPFAFVPFSAGVRNCIGRKFASDEEMILLSTLFRKYKVESLQKPEELQVEPDLVMRPKNGIKVRISRRLYPSD</sequence>
<keyword evidence="8" id="KW-0492">Microsome</keyword>
<dbReference type="CDD" id="cd20628">
    <property type="entry name" value="CYP4"/>
    <property type="match status" value="1"/>
</dbReference>
<evidence type="ECO:0000256" key="11">
    <source>
        <dbReference type="ARBA" id="ARBA00023033"/>
    </source>
</evidence>
<dbReference type="GO" id="GO:0020037">
    <property type="term" value="F:heme binding"/>
    <property type="evidence" value="ECO:0007669"/>
    <property type="project" value="InterPro"/>
</dbReference>
<dbReference type="Pfam" id="PF00067">
    <property type="entry name" value="p450"/>
    <property type="match status" value="1"/>
</dbReference>
<keyword evidence="11 14" id="KW-0503">Monooxygenase</keyword>
<reference evidence="15 16" key="1">
    <citation type="submission" date="2024-03" db="EMBL/GenBank/DDBJ databases">
        <title>Adaptation during the transition from Ophiocordyceps entomopathogen to insect associate is accompanied by gene loss and intensified selection.</title>
        <authorList>
            <person name="Ward C.M."/>
            <person name="Onetto C.A."/>
            <person name="Borneman A.R."/>
        </authorList>
    </citation>
    <scope>NUCLEOTIDE SEQUENCE [LARGE SCALE GENOMIC DNA]</scope>
    <source>
        <strain evidence="15">AWRI1</strain>
        <tissue evidence="15">Single Adult Female</tissue>
    </source>
</reference>
<evidence type="ECO:0000256" key="6">
    <source>
        <dbReference type="ARBA" id="ARBA00022723"/>
    </source>
</evidence>
<evidence type="ECO:0000256" key="1">
    <source>
        <dbReference type="ARBA" id="ARBA00001971"/>
    </source>
</evidence>
<name>A0AAN9Y4J0_9HEMI</name>
<evidence type="ECO:0008006" key="17">
    <source>
        <dbReference type="Google" id="ProtNLM"/>
    </source>
</evidence>
<evidence type="ECO:0000256" key="10">
    <source>
        <dbReference type="ARBA" id="ARBA00023004"/>
    </source>
</evidence>
<proteinExistence type="inferred from homology"/>
<keyword evidence="16" id="KW-1185">Reference proteome</keyword>
<protein>
    <recommendedName>
        <fullName evidence="17">Cytochrome P450</fullName>
    </recommendedName>
</protein>
<keyword evidence="7" id="KW-0256">Endoplasmic reticulum</keyword>
<keyword evidence="5 13" id="KW-0349">Heme</keyword>
<comment type="caution">
    <text evidence="15">The sequence shown here is derived from an EMBL/GenBank/DDBJ whole genome shotgun (WGS) entry which is preliminary data.</text>
</comment>
<dbReference type="PRINTS" id="PR00385">
    <property type="entry name" value="P450"/>
</dbReference>
<dbReference type="GO" id="GO:0004497">
    <property type="term" value="F:monooxygenase activity"/>
    <property type="evidence" value="ECO:0007669"/>
    <property type="project" value="UniProtKB-KW"/>
</dbReference>
<dbReference type="GO" id="GO:0005789">
    <property type="term" value="C:endoplasmic reticulum membrane"/>
    <property type="evidence" value="ECO:0007669"/>
    <property type="project" value="UniProtKB-SubCell"/>
</dbReference>
<dbReference type="Gene3D" id="1.10.630.10">
    <property type="entry name" value="Cytochrome P450"/>
    <property type="match status" value="2"/>
</dbReference>
<comment type="cofactor">
    <cofactor evidence="1 13">
        <name>heme</name>
        <dbReference type="ChEBI" id="CHEBI:30413"/>
    </cofactor>
</comment>
<dbReference type="AlphaFoldDB" id="A0AAN9Y4J0"/>
<dbReference type="PROSITE" id="PS00086">
    <property type="entry name" value="CYTOCHROME_P450"/>
    <property type="match status" value="1"/>
</dbReference>
<gene>
    <name evidence="15" type="ORF">V9T40_002510</name>
</gene>
<evidence type="ECO:0000256" key="12">
    <source>
        <dbReference type="ARBA" id="ARBA00023136"/>
    </source>
</evidence>
<evidence type="ECO:0000256" key="7">
    <source>
        <dbReference type="ARBA" id="ARBA00022824"/>
    </source>
</evidence>
<dbReference type="Proteomes" id="UP001367676">
    <property type="component" value="Unassembled WGS sequence"/>
</dbReference>